<dbReference type="AlphaFoldDB" id="A0AAV4LX88"/>
<reference evidence="1 2" key="1">
    <citation type="submission" date="2021-06" db="EMBL/GenBank/DDBJ databases">
        <title>Genome sequence of Babesia caballi.</title>
        <authorList>
            <person name="Yamagishi J."/>
            <person name="Kidaka T."/>
            <person name="Ochi A."/>
        </authorList>
    </citation>
    <scope>NUCLEOTIDE SEQUENCE [LARGE SCALE GENOMIC DNA]</scope>
    <source>
        <strain evidence="1">USDA-D6B2</strain>
    </source>
</reference>
<protein>
    <submittedName>
        <fullName evidence="1">P-type ATPase</fullName>
    </submittedName>
</protein>
<dbReference type="EMBL" id="BPLF01000002">
    <property type="protein sequence ID" value="GIX63074.1"/>
    <property type="molecule type" value="Genomic_DNA"/>
</dbReference>
<dbReference type="RefSeq" id="XP_067715143.1">
    <property type="nucleotide sequence ID" value="XM_067859042.1"/>
</dbReference>
<proteinExistence type="predicted"/>
<accession>A0AAV4LX88</accession>
<dbReference type="Proteomes" id="UP001497744">
    <property type="component" value="Unassembled WGS sequence"/>
</dbReference>
<keyword evidence="2" id="KW-1185">Reference proteome</keyword>
<organism evidence="1 2">
    <name type="scientific">Babesia caballi</name>
    <dbReference type="NCBI Taxonomy" id="5871"/>
    <lineage>
        <taxon>Eukaryota</taxon>
        <taxon>Sar</taxon>
        <taxon>Alveolata</taxon>
        <taxon>Apicomplexa</taxon>
        <taxon>Aconoidasida</taxon>
        <taxon>Piroplasmida</taxon>
        <taxon>Babesiidae</taxon>
        <taxon>Babesia</taxon>
    </lineage>
</organism>
<evidence type="ECO:0000313" key="2">
    <source>
        <dbReference type="Proteomes" id="UP001497744"/>
    </source>
</evidence>
<evidence type="ECO:0000313" key="1">
    <source>
        <dbReference type="EMBL" id="GIX63074.1"/>
    </source>
</evidence>
<dbReference type="GeneID" id="94194555"/>
<name>A0AAV4LX88_BABCB</name>
<gene>
    <name evidence="1" type="ORF">BcabD6B2_25090</name>
</gene>
<sequence>MLRLPLFARAYGLKHVSVGGGRRMSAALSRRAHHVAAAAIRDVHELLRSKDGLTDSSREVIAERLRGIRASALSKQEAFLALQLCLEAGCFERELLRGCLSVLEAGYFGPALVDGWDGEEPLVAEFVEKAPRNCHDAVDAMRVRDKVAMVVWQDRLALGSCSRAQESDAPKPQRSAEIDPEKREVFTTRKLGKVLDPKPLRVRIRTMAPGKKLCSALALQLREAVPDAPLADLGAICAMFAARRPLSGQLNDDTMAMLAGRLYSFTAEELAACVPSIAVLCDAAAARAVETWSYHRASGGARASEAHRLYRIGRQQLPKAFLARVAAATEVYARGEAGRVALGPWTGHPLEQVEQQLYTLRSLARSDVPLSMPLWNALIAGVGNSLDGGEVATTRGGLWLLEAMNASKYTTPATVSLARRMLGSCETPGDSAAEELDIGPLAVSQVLRLIVAYSMANDARKVVEALLGGCQRHLLSYPSHIRAVVMQSLRDIKAHLPPELARSLERRGT</sequence>
<comment type="caution">
    <text evidence="1">The sequence shown here is derived from an EMBL/GenBank/DDBJ whole genome shotgun (WGS) entry which is preliminary data.</text>
</comment>